<keyword evidence="3" id="KW-1185">Reference proteome</keyword>
<accession>A0AAD1XKE4</accession>
<evidence type="ECO:0000313" key="2">
    <source>
        <dbReference type="EMBL" id="CAI2374259.1"/>
    </source>
</evidence>
<dbReference type="Proteomes" id="UP001295684">
    <property type="component" value="Unassembled WGS sequence"/>
</dbReference>
<evidence type="ECO:0000256" key="1">
    <source>
        <dbReference type="SAM" id="MobiDB-lite"/>
    </source>
</evidence>
<feature type="region of interest" description="Disordered" evidence="1">
    <location>
        <begin position="95"/>
        <end position="162"/>
    </location>
</feature>
<gene>
    <name evidence="2" type="ORF">ECRASSUSDP1_LOCUS15611</name>
</gene>
<evidence type="ECO:0000313" key="3">
    <source>
        <dbReference type="Proteomes" id="UP001295684"/>
    </source>
</evidence>
<protein>
    <submittedName>
        <fullName evidence="2">Uncharacterized protein</fullName>
    </submittedName>
</protein>
<proteinExistence type="predicted"/>
<name>A0AAD1XKE4_EUPCR</name>
<organism evidence="2 3">
    <name type="scientific">Euplotes crassus</name>
    <dbReference type="NCBI Taxonomy" id="5936"/>
    <lineage>
        <taxon>Eukaryota</taxon>
        <taxon>Sar</taxon>
        <taxon>Alveolata</taxon>
        <taxon>Ciliophora</taxon>
        <taxon>Intramacronucleata</taxon>
        <taxon>Spirotrichea</taxon>
        <taxon>Hypotrichia</taxon>
        <taxon>Euplotida</taxon>
        <taxon>Euplotidae</taxon>
        <taxon>Moneuplotes</taxon>
    </lineage>
</organism>
<feature type="compositionally biased region" description="Basic and acidic residues" evidence="1">
    <location>
        <begin position="113"/>
        <end position="159"/>
    </location>
</feature>
<reference evidence="2" key="1">
    <citation type="submission" date="2023-07" db="EMBL/GenBank/DDBJ databases">
        <authorList>
            <consortium name="AG Swart"/>
            <person name="Singh M."/>
            <person name="Singh A."/>
            <person name="Seah K."/>
            <person name="Emmerich C."/>
        </authorList>
    </citation>
    <scope>NUCLEOTIDE SEQUENCE</scope>
    <source>
        <strain evidence="2">DP1</strain>
    </source>
</reference>
<dbReference type="EMBL" id="CAMPGE010015647">
    <property type="protein sequence ID" value="CAI2374259.1"/>
    <property type="molecule type" value="Genomic_DNA"/>
</dbReference>
<comment type="caution">
    <text evidence="2">The sequence shown here is derived from an EMBL/GenBank/DDBJ whole genome shotgun (WGS) entry which is preliminary data.</text>
</comment>
<sequence length="354" mass="41079">MSLSKTKQTWTKCMQATEKGTFLDGLVLATLIQDQSHSIEDWASLFQDWKESASEMGLNEDKQKLLMYSSFLLTYNLGKHRENMKKRDYKKLDKNMEGADSSTSASYSLVHGSKSDYKDKDSCRKEKESSKDFKEEEKDIINMKNSKKSDTPQAKEKASSQETEEEIAHKCTICHKISRKARPLKDCSHYIHNSCMKMKAITTMITGKYKIICHDKECTELIHRDDIFSVIDEKAQICYDSLQFLLDYSNIETERIIYWCFTCRLLNCKFGDENSKCVSCNKKQDKLKSVFTLIKLVIAEREAKYLFSQNKSKDSKNHEAINKCIDDCKDQLERCPDCLMWKHQFTGLALKCLC</sequence>
<dbReference type="AlphaFoldDB" id="A0AAD1XKE4"/>